<keyword evidence="1" id="KW-0175">Coiled coil</keyword>
<proteinExistence type="predicted"/>
<evidence type="ECO:0000313" key="3">
    <source>
        <dbReference type="Proteomes" id="UP000652219"/>
    </source>
</evidence>
<gene>
    <name evidence="2" type="ORF">CSOJ01_11087</name>
</gene>
<reference evidence="2 3" key="1">
    <citation type="journal article" date="2020" name="Phytopathology">
        <title>Genome Sequence Resources of Colletotrichum truncatum, C. plurivorum, C. musicola, and C. sojae: Four Species Pathogenic to Soybean (Glycine max).</title>
        <authorList>
            <person name="Rogerio F."/>
            <person name="Boufleur T.R."/>
            <person name="Ciampi-Guillardi M."/>
            <person name="Sukno S.A."/>
            <person name="Thon M.R."/>
            <person name="Massola Junior N.S."/>
            <person name="Baroncelli R."/>
        </authorList>
    </citation>
    <scope>NUCLEOTIDE SEQUENCE [LARGE SCALE GENOMIC DNA]</scope>
    <source>
        <strain evidence="2 3">LFN0009</strain>
    </source>
</reference>
<keyword evidence="3" id="KW-1185">Reference proteome</keyword>
<organism evidence="2 3">
    <name type="scientific">Colletotrichum sojae</name>
    <dbReference type="NCBI Taxonomy" id="2175907"/>
    <lineage>
        <taxon>Eukaryota</taxon>
        <taxon>Fungi</taxon>
        <taxon>Dikarya</taxon>
        <taxon>Ascomycota</taxon>
        <taxon>Pezizomycotina</taxon>
        <taxon>Sordariomycetes</taxon>
        <taxon>Hypocreomycetidae</taxon>
        <taxon>Glomerellales</taxon>
        <taxon>Glomerellaceae</taxon>
        <taxon>Colletotrichum</taxon>
        <taxon>Colletotrichum orchidearum species complex</taxon>
    </lineage>
</organism>
<comment type="caution">
    <text evidence="2">The sequence shown here is derived from an EMBL/GenBank/DDBJ whole genome shotgun (WGS) entry which is preliminary data.</text>
</comment>
<dbReference type="AlphaFoldDB" id="A0A8H6IYE6"/>
<dbReference type="EMBL" id="WIGN01000246">
    <property type="protein sequence ID" value="KAF6803172.1"/>
    <property type="molecule type" value="Genomic_DNA"/>
</dbReference>
<evidence type="ECO:0000256" key="1">
    <source>
        <dbReference type="SAM" id="Coils"/>
    </source>
</evidence>
<feature type="coiled-coil region" evidence="1">
    <location>
        <begin position="84"/>
        <end position="121"/>
    </location>
</feature>
<sequence length="431" mass="49871">MLFRHIDQAWLTSECCSRAQPSLHQKQAARCWAWHIVNQHIDPCPAPAYLEFENHYHVTKQDDTPTPTPENCDNAVKDGTNITKQQLKDEVAQRKKLEADLKNREAELHQKEKQLLDVRRRWKQAATELDKTKSSQQRGLHQKTDTEVKDEVTQLRWNIRNLAFGYFGGEPKIGVRPEDLTTKIWESLLSYLDNRLDVDFCLRSGTIRPFVIQALIWDVIYTQVFHEALWAGLVSYDLIRLIRRIVPAKPQDDSFNAEAWRKFCLWKAETASMIVNSSESPGKSESDRRYLDSQLAKISEDFVRSAGIFSSKDRPQEQDALRREMHNILKDAVKLDESMNRQALSFHWQFHRLTSFNGERMRLAEGVTVEENSLCLTIAPGLGKRGKASGDGFESTELLLPGEVFPVATIEPKMPPPRQNSDRGWRYLWLW</sequence>
<dbReference type="Proteomes" id="UP000652219">
    <property type="component" value="Unassembled WGS sequence"/>
</dbReference>
<evidence type="ECO:0000313" key="2">
    <source>
        <dbReference type="EMBL" id="KAF6803172.1"/>
    </source>
</evidence>
<accession>A0A8H6IYE6</accession>
<protein>
    <submittedName>
        <fullName evidence="2">Uncharacterized protein</fullName>
    </submittedName>
</protein>
<name>A0A8H6IYE6_9PEZI</name>